<dbReference type="RefSeq" id="WP_251955596.1">
    <property type="nucleotide sequence ID" value="NZ_AP025732.1"/>
</dbReference>
<keyword evidence="2" id="KW-0472">Membrane</keyword>
<feature type="transmembrane region" description="Helical" evidence="2">
    <location>
        <begin position="60"/>
        <end position="82"/>
    </location>
</feature>
<keyword evidence="2" id="KW-1133">Transmembrane helix</keyword>
<feature type="compositionally biased region" description="Low complexity" evidence="1">
    <location>
        <begin position="13"/>
        <end position="27"/>
    </location>
</feature>
<accession>A0ABN6Q4P5</accession>
<keyword evidence="2" id="KW-0812">Transmembrane</keyword>
<organism evidence="3 4">
    <name type="scientific">Nostoc cf. commune SO-36</name>
    <dbReference type="NCBI Taxonomy" id="449208"/>
    <lineage>
        <taxon>Bacteria</taxon>
        <taxon>Bacillati</taxon>
        <taxon>Cyanobacteriota</taxon>
        <taxon>Cyanophyceae</taxon>
        <taxon>Nostocales</taxon>
        <taxon>Nostocaceae</taxon>
        <taxon>Nostoc</taxon>
    </lineage>
</organism>
<sequence>MSIGPPNSDENPSTSTNLTSSDSSDLDLVTETAKGESNYDPHKVKKVFDGEKWRESTRTFLAIALLLNIALTQLSVILYLFIPNVISLVTKDKNDDSKEKDLNRNLVKLSNSTFVYVVDNDKEDKSKDSRELITLIWTSQVTLVGGALGFYFAASKEKQ</sequence>
<evidence type="ECO:0000256" key="1">
    <source>
        <dbReference type="SAM" id="MobiDB-lite"/>
    </source>
</evidence>
<feature type="region of interest" description="Disordered" evidence="1">
    <location>
        <begin position="1"/>
        <end position="27"/>
    </location>
</feature>
<name>A0ABN6Q4P5_NOSCO</name>
<reference evidence="3" key="1">
    <citation type="submission" date="2022-04" db="EMBL/GenBank/DDBJ databases">
        <title>Complete genome sequence of a cyanobacterium, Nostoc sp. SO-36, isolated in Antarctica.</title>
        <authorList>
            <person name="Kanesaki Y."/>
            <person name="Effendi D."/>
            <person name="Sakamoto T."/>
            <person name="Ohtani S."/>
            <person name="Awai K."/>
        </authorList>
    </citation>
    <scope>NUCLEOTIDE SEQUENCE</scope>
    <source>
        <strain evidence="3">SO-36</strain>
    </source>
</reference>
<feature type="transmembrane region" description="Helical" evidence="2">
    <location>
        <begin position="132"/>
        <end position="154"/>
    </location>
</feature>
<evidence type="ECO:0000256" key="2">
    <source>
        <dbReference type="SAM" id="Phobius"/>
    </source>
</evidence>
<evidence type="ECO:0000313" key="3">
    <source>
        <dbReference type="EMBL" id="BDI17769.1"/>
    </source>
</evidence>
<protein>
    <submittedName>
        <fullName evidence="3">Uncharacterized protein</fullName>
    </submittedName>
</protein>
<evidence type="ECO:0000313" key="4">
    <source>
        <dbReference type="Proteomes" id="UP001055453"/>
    </source>
</evidence>
<proteinExistence type="predicted"/>
<dbReference type="Proteomes" id="UP001055453">
    <property type="component" value="Chromosome"/>
</dbReference>
<dbReference type="EMBL" id="AP025732">
    <property type="protein sequence ID" value="BDI17769.1"/>
    <property type="molecule type" value="Genomic_DNA"/>
</dbReference>
<keyword evidence="4" id="KW-1185">Reference proteome</keyword>
<gene>
    <name evidence="3" type="ORF">ANSO36C_35710</name>
</gene>